<keyword evidence="1" id="KW-0238">DNA-binding</keyword>
<evidence type="ECO:0000256" key="1">
    <source>
        <dbReference type="ARBA" id="ARBA00023125"/>
    </source>
</evidence>
<accession>X1JM43</accession>
<dbReference type="GO" id="GO:0003677">
    <property type="term" value="F:DNA binding"/>
    <property type="evidence" value="ECO:0007669"/>
    <property type="project" value="UniProtKB-KW"/>
</dbReference>
<dbReference type="AlphaFoldDB" id="X1JM43"/>
<dbReference type="Gene3D" id="3.70.10.10">
    <property type="match status" value="1"/>
</dbReference>
<dbReference type="InterPro" id="IPR001001">
    <property type="entry name" value="DNA_polIII_beta"/>
</dbReference>
<proteinExistence type="predicted"/>
<dbReference type="GO" id="GO:0009360">
    <property type="term" value="C:DNA polymerase III complex"/>
    <property type="evidence" value="ECO:0007669"/>
    <property type="project" value="InterPro"/>
</dbReference>
<comment type="caution">
    <text evidence="2">The sequence shown here is derived from an EMBL/GenBank/DDBJ whole genome shotgun (WGS) entry which is preliminary data.</text>
</comment>
<evidence type="ECO:0008006" key="3">
    <source>
        <dbReference type="Google" id="ProtNLM"/>
    </source>
</evidence>
<reference evidence="2" key="1">
    <citation type="journal article" date="2014" name="Front. Microbiol.">
        <title>High frequency of phylogenetically diverse reductive dehalogenase-homologous genes in deep subseafloor sedimentary metagenomes.</title>
        <authorList>
            <person name="Kawai M."/>
            <person name="Futagami T."/>
            <person name="Toyoda A."/>
            <person name="Takaki Y."/>
            <person name="Nishi S."/>
            <person name="Hori S."/>
            <person name="Arai W."/>
            <person name="Tsubouchi T."/>
            <person name="Morono Y."/>
            <person name="Uchiyama I."/>
            <person name="Ito T."/>
            <person name="Fujiyama A."/>
            <person name="Inagaki F."/>
            <person name="Takami H."/>
        </authorList>
    </citation>
    <scope>NUCLEOTIDE SEQUENCE</scope>
    <source>
        <strain evidence="2">Expedition CK06-06</strain>
    </source>
</reference>
<feature type="non-terminal residue" evidence="2">
    <location>
        <position position="132"/>
    </location>
</feature>
<dbReference type="Gene3D" id="3.10.150.10">
    <property type="entry name" value="DNA Polymerase III, subunit A, domain 2"/>
    <property type="match status" value="1"/>
</dbReference>
<name>X1JM43_9ZZZZ</name>
<organism evidence="2">
    <name type="scientific">marine sediment metagenome</name>
    <dbReference type="NCBI Taxonomy" id="412755"/>
    <lineage>
        <taxon>unclassified sequences</taxon>
        <taxon>metagenomes</taxon>
        <taxon>ecological metagenomes</taxon>
    </lineage>
</organism>
<dbReference type="PANTHER" id="PTHR30478">
    <property type="entry name" value="DNA POLYMERASE III SUBUNIT BETA"/>
    <property type="match status" value="1"/>
</dbReference>
<protein>
    <recommendedName>
        <fullName evidence="3">DNA polymerase III beta sliding clamp central domain-containing protein</fullName>
    </recommendedName>
</protein>
<sequence length="132" mass="13867">MLVLELSEAEGECLIPHHSVLEVLKYVPGHELLSIEQSKKSLELSWGGGKASYDAIDPKGYPVVPEVKAKVEGELDGDSLLAALKSVVGYCSTDPAKPVLGGVTLSLGESLIVAGADGFQLAYKTLPMSFPA</sequence>
<dbReference type="EMBL" id="BARV01002761">
    <property type="protein sequence ID" value="GAH95821.1"/>
    <property type="molecule type" value="Genomic_DNA"/>
</dbReference>
<gene>
    <name evidence="2" type="ORF">S06H3_06946</name>
</gene>
<evidence type="ECO:0000313" key="2">
    <source>
        <dbReference type="EMBL" id="GAH95821.1"/>
    </source>
</evidence>
<dbReference type="GO" id="GO:0006271">
    <property type="term" value="P:DNA strand elongation involved in DNA replication"/>
    <property type="evidence" value="ECO:0007669"/>
    <property type="project" value="TreeGrafter"/>
</dbReference>
<dbReference type="PANTHER" id="PTHR30478:SF0">
    <property type="entry name" value="BETA SLIDING CLAMP"/>
    <property type="match status" value="1"/>
</dbReference>